<dbReference type="GO" id="GO:0006298">
    <property type="term" value="P:mismatch repair"/>
    <property type="evidence" value="ECO:0007669"/>
    <property type="project" value="UniProtKB-UniRule"/>
</dbReference>
<evidence type="ECO:0000256" key="1">
    <source>
        <dbReference type="ARBA" id="ARBA00006082"/>
    </source>
</evidence>
<feature type="domain" description="MutL C-terminal dimerisation" evidence="7">
    <location>
        <begin position="431"/>
        <end position="574"/>
    </location>
</feature>
<feature type="region of interest" description="Disordered" evidence="6">
    <location>
        <begin position="356"/>
        <end position="386"/>
    </location>
</feature>
<dbReference type="SUPFAM" id="SSF55874">
    <property type="entry name" value="ATPase domain of HSP90 chaperone/DNA topoisomerase II/histidine kinase"/>
    <property type="match status" value="1"/>
</dbReference>
<evidence type="ECO:0000256" key="4">
    <source>
        <dbReference type="ARBA" id="ARBA00023204"/>
    </source>
</evidence>
<dbReference type="InterPro" id="IPR020568">
    <property type="entry name" value="Ribosomal_Su5_D2-typ_SF"/>
</dbReference>
<comment type="function">
    <text evidence="5">This protein is involved in the repair of mismatches in DNA. It is required for dam-dependent methyl-directed DNA mismatch repair. May act as a 'molecular matchmaker', a protein that promotes the formation of a stable complex between two or more DNA-binding proteins in an ATP-dependent manner without itself being part of a final effector complex.</text>
</comment>
<feature type="domain" description="DNA mismatch repair protein S5" evidence="8">
    <location>
        <begin position="212"/>
        <end position="330"/>
    </location>
</feature>
<dbReference type="PROSITE" id="PS00058">
    <property type="entry name" value="DNA_MISMATCH_REPAIR_1"/>
    <property type="match status" value="1"/>
</dbReference>
<comment type="caution">
    <text evidence="9">The sequence shown here is derived from an EMBL/GenBank/DDBJ whole genome shotgun (WGS) entry which is preliminary data.</text>
</comment>
<evidence type="ECO:0000259" key="7">
    <source>
        <dbReference type="SMART" id="SM00853"/>
    </source>
</evidence>
<dbReference type="RefSeq" id="WP_080860969.1">
    <property type="nucleotide sequence ID" value="NZ_CP077405.1"/>
</dbReference>
<evidence type="ECO:0000256" key="5">
    <source>
        <dbReference type="HAMAP-Rule" id="MF_00149"/>
    </source>
</evidence>
<protein>
    <recommendedName>
        <fullName evidence="2 5">DNA mismatch repair protein MutL</fullName>
    </recommendedName>
</protein>
<keyword evidence="4 5" id="KW-0234">DNA repair</keyword>
<dbReference type="InterPro" id="IPR002099">
    <property type="entry name" value="MutL/Mlh/PMS"/>
</dbReference>
<dbReference type="GO" id="GO:0005524">
    <property type="term" value="F:ATP binding"/>
    <property type="evidence" value="ECO:0007669"/>
    <property type="project" value="InterPro"/>
</dbReference>
<dbReference type="GO" id="GO:0140664">
    <property type="term" value="F:ATP-dependent DNA damage sensor activity"/>
    <property type="evidence" value="ECO:0007669"/>
    <property type="project" value="InterPro"/>
</dbReference>
<dbReference type="Gene3D" id="3.30.565.10">
    <property type="entry name" value="Histidine kinase-like ATPase, C-terminal domain"/>
    <property type="match status" value="1"/>
</dbReference>
<dbReference type="GO" id="GO:0030983">
    <property type="term" value="F:mismatched DNA binding"/>
    <property type="evidence" value="ECO:0007669"/>
    <property type="project" value="InterPro"/>
</dbReference>
<dbReference type="SUPFAM" id="SSF54211">
    <property type="entry name" value="Ribosomal protein S5 domain 2-like"/>
    <property type="match status" value="1"/>
</dbReference>
<evidence type="ECO:0000256" key="6">
    <source>
        <dbReference type="SAM" id="MobiDB-lite"/>
    </source>
</evidence>
<evidence type="ECO:0000259" key="8">
    <source>
        <dbReference type="SMART" id="SM01340"/>
    </source>
</evidence>
<dbReference type="InterPro" id="IPR042121">
    <property type="entry name" value="MutL_C_regsub"/>
</dbReference>
<dbReference type="SUPFAM" id="SSF118116">
    <property type="entry name" value="DNA mismatch repair protein MutL"/>
    <property type="match status" value="1"/>
</dbReference>
<dbReference type="PANTHER" id="PTHR10073:SF12">
    <property type="entry name" value="DNA MISMATCH REPAIR PROTEIN MLH1"/>
    <property type="match status" value="1"/>
</dbReference>
<evidence type="ECO:0000313" key="9">
    <source>
        <dbReference type="EMBL" id="OQM39192.1"/>
    </source>
</evidence>
<dbReference type="Pfam" id="PF08676">
    <property type="entry name" value="MutL_C"/>
    <property type="match status" value="1"/>
</dbReference>
<dbReference type="EMBL" id="NAEW01000030">
    <property type="protein sequence ID" value="OQM39192.1"/>
    <property type="molecule type" value="Genomic_DNA"/>
</dbReference>
<dbReference type="InterPro" id="IPR037198">
    <property type="entry name" value="MutL_C_sf"/>
</dbReference>
<dbReference type="InterPro" id="IPR014790">
    <property type="entry name" value="MutL_C"/>
</dbReference>
<dbReference type="InterPro" id="IPR014721">
    <property type="entry name" value="Ribsml_uS5_D2-typ_fold_subgr"/>
</dbReference>
<comment type="similarity">
    <text evidence="1 5">Belongs to the DNA mismatch repair MutL/HexB family.</text>
</comment>
<organism evidence="9 10">
    <name type="scientific">Citrobacter braakii</name>
    <dbReference type="NCBI Taxonomy" id="57706"/>
    <lineage>
        <taxon>Bacteria</taxon>
        <taxon>Pseudomonadati</taxon>
        <taxon>Pseudomonadota</taxon>
        <taxon>Gammaproteobacteria</taxon>
        <taxon>Enterobacterales</taxon>
        <taxon>Enterobacteriaceae</taxon>
        <taxon>Citrobacter</taxon>
        <taxon>Citrobacter freundii complex</taxon>
    </lineage>
</organism>
<dbReference type="InterPro" id="IPR042120">
    <property type="entry name" value="MutL_C_dimsub"/>
</dbReference>
<dbReference type="Gene3D" id="3.30.1370.100">
    <property type="entry name" value="MutL, C-terminal domain, regulatory subdomain"/>
    <property type="match status" value="1"/>
</dbReference>
<dbReference type="GO" id="GO:0016887">
    <property type="term" value="F:ATP hydrolysis activity"/>
    <property type="evidence" value="ECO:0007669"/>
    <property type="project" value="InterPro"/>
</dbReference>
<evidence type="ECO:0000313" key="10">
    <source>
        <dbReference type="Proteomes" id="UP000192573"/>
    </source>
</evidence>
<dbReference type="Gene3D" id="3.30.230.10">
    <property type="match status" value="1"/>
</dbReference>
<dbReference type="InterPro" id="IPR013507">
    <property type="entry name" value="DNA_mismatch_S5_2-like"/>
</dbReference>
<dbReference type="Pfam" id="PF01119">
    <property type="entry name" value="DNA_mis_repair"/>
    <property type="match status" value="1"/>
</dbReference>
<reference evidence="9 10" key="1">
    <citation type="submission" date="2017-03" db="EMBL/GenBank/DDBJ databases">
        <authorList>
            <person name="Afonso C.L."/>
            <person name="Miller P.J."/>
            <person name="Scott M.A."/>
            <person name="Spackman E."/>
            <person name="Goraichik I."/>
            <person name="Dimitrov K.M."/>
            <person name="Suarez D.L."/>
            <person name="Swayne D.E."/>
        </authorList>
    </citation>
    <scope>NUCLEOTIDE SEQUENCE [LARGE SCALE GENOMIC DNA]</scope>
    <source>
        <strain evidence="9 10">ATCC 51113</strain>
    </source>
</reference>
<accession>A0A1V8NRZ5</accession>
<dbReference type="Pfam" id="PF13589">
    <property type="entry name" value="HATPase_c_3"/>
    <property type="match status" value="1"/>
</dbReference>
<dbReference type="SMART" id="SM01340">
    <property type="entry name" value="DNA_mis_repair"/>
    <property type="match status" value="1"/>
</dbReference>
<gene>
    <name evidence="5" type="primary">mutL</name>
    <name evidence="9" type="ORF">BZK42_26150</name>
</gene>
<dbReference type="AlphaFoldDB" id="A0A1V8NRZ5"/>
<name>A0A1V8NRZ5_CITBR</name>
<proteinExistence type="inferred from homology"/>
<dbReference type="Proteomes" id="UP000192573">
    <property type="component" value="Unassembled WGS sequence"/>
</dbReference>
<dbReference type="CDD" id="cd03482">
    <property type="entry name" value="MutL_Trans_MutL"/>
    <property type="match status" value="1"/>
</dbReference>
<dbReference type="InterPro" id="IPR038973">
    <property type="entry name" value="MutL/Mlh/Pms-like"/>
</dbReference>
<dbReference type="InterPro" id="IPR020667">
    <property type="entry name" value="DNA_mismatch_repair_MutL"/>
</dbReference>
<dbReference type="Gene3D" id="3.30.1540.20">
    <property type="entry name" value="MutL, C-terminal domain, dimerisation subdomain"/>
    <property type="match status" value="1"/>
</dbReference>
<dbReference type="PANTHER" id="PTHR10073">
    <property type="entry name" value="DNA MISMATCH REPAIR PROTEIN MLH, PMS, MUTL"/>
    <property type="match status" value="1"/>
</dbReference>
<evidence type="ECO:0000256" key="2">
    <source>
        <dbReference type="ARBA" id="ARBA00021975"/>
    </source>
</evidence>
<feature type="compositionally biased region" description="Gly residues" evidence="6">
    <location>
        <begin position="370"/>
        <end position="383"/>
    </location>
</feature>
<dbReference type="NCBIfam" id="TIGR00585">
    <property type="entry name" value="mutl"/>
    <property type="match status" value="1"/>
</dbReference>
<dbReference type="SMART" id="SM00853">
    <property type="entry name" value="MutL_C"/>
    <property type="match status" value="1"/>
</dbReference>
<evidence type="ECO:0000256" key="3">
    <source>
        <dbReference type="ARBA" id="ARBA00022763"/>
    </source>
</evidence>
<sequence length="618" mass="67098">MTIHILSPQLANQIAAGEVVERPASIVKELLENAIDAGATDIRIDMEKGGAKCIRVSDNGSGISKDELALALMRHATSKISNLEDLEGIASLGFRGEALASISSVSRLTLTSRTAEQDEAWQVYAEGRDMSPVVKPASHPQGTTAEVLDLFYNTPARRRFLKSDKTESGHTEDVVRRMALSRPDVGFTLTHNGKRILHCAAGKAGTSAASRLAAICGKDFADRAVYLEWPHHSMQMSGWVVPPQPDGKTFDVQYFFVNGRAVRDRVIMHAVRHAYGHIPDGGQQPGYVLYLELDAEQVDVNVHPAKQEVRFHESRLVHDFICQGVLSALNQDAVSELPLEETAGLPITDWLPDNRKAAGGNSFADPGSHSSGGSGGGGRGGSLPEGFNRQVGRAYQQLLQTPGAIPSLPLSARGVTESSDNITLPGTDYRLLAPVRQKYALVTDGDGVYLLSLKRAWQYLLECRLSAEGDNRPVSQPLLMPVRLKLNREERELLRQWQPGLEQSGIRFTVDGHGVVFSGVPAIIREQPLTLLLGKLAEWLSRESAPETAPDSARVSRWLAANCEYTGVKDMAGLAAFCGQLQGAPDALISEDGKLKFGLLIQIPLEEYTVMLEQALPG</sequence>
<dbReference type="CDD" id="cd16926">
    <property type="entry name" value="HATPase_MutL-MLH-PMS-like"/>
    <property type="match status" value="1"/>
</dbReference>
<keyword evidence="3 5" id="KW-0227">DNA damage</keyword>
<dbReference type="InterPro" id="IPR036890">
    <property type="entry name" value="HATPase_C_sf"/>
</dbReference>
<dbReference type="GO" id="GO:0032300">
    <property type="term" value="C:mismatch repair complex"/>
    <property type="evidence" value="ECO:0007669"/>
    <property type="project" value="InterPro"/>
</dbReference>
<dbReference type="HAMAP" id="MF_00149">
    <property type="entry name" value="DNA_mis_repair"/>
    <property type="match status" value="1"/>
</dbReference>
<dbReference type="InterPro" id="IPR014762">
    <property type="entry name" value="DNA_mismatch_repair_CS"/>
</dbReference>
<dbReference type="FunFam" id="3.30.565.10:FF:000003">
    <property type="entry name" value="DNA mismatch repair endonuclease MutL"/>
    <property type="match status" value="1"/>
</dbReference>